<keyword evidence="2" id="KW-1185">Reference proteome</keyword>
<dbReference type="Proteomes" id="UP000521943">
    <property type="component" value="Unassembled WGS sequence"/>
</dbReference>
<gene>
    <name evidence="1" type="ORF">DFP72DRAFT_1065121</name>
</gene>
<evidence type="ECO:0000313" key="2">
    <source>
        <dbReference type="Proteomes" id="UP000521943"/>
    </source>
</evidence>
<comment type="caution">
    <text evidence="1">The sequence shown here is derived from an EMBL/GenBank/DDBJ whole genome shotgun (WGS) entry which is preliminary data.</text>
</comment>
<dbReference type="EMBL" id="JACGCI010000020">
    <property type="protein sequence ID" value="KAF6757859.1"/>
    <property type="molecule type" value="Genomic_DNA"/>
</dbReference>
<name>A0A8H6I4N4_9AGAR</name>
<organism evidence="1 2">
    <name type="scientific">Ephemerocybe angulata</name>
    <dbReference type="NCBI Taxonomy" id="980116"/>
    <lineage>
        <taxon>Eukaryota</taxon>
        <taxon>Fungi</taxon>
        <taxon>Dikarya</taxon>
        <taxon>Basidiomycota</taxon>
        <taxon>Agaricomycotina</taxon>
        <taxon>Agaricomycetes</taxon>
        <taxon>Agaricomycetidae</taxon>
        <taxon>Agaricales</taxon>
        <taxon>Agaricineae</taxon>
        <taxon>Psathyrellaceae</taxon>
        <taxon>Ephemerocybe</taxon>
    </lineage>
</organism>
<proteinExistence type="predicted"/>
<sequence>MRSTRLGTHLLRRLSPGVLLRLPAFPHDDFLLSRDHADCHRRLHHLVSGLLSLFTLVAAAFASTSCLPHHPPRLCFDPLRIKDHRAGSNAGAFFVLVPQPPNRLYETKATQPILRTFASLRLYRYYLRPVLLRLFSALDRSSALMPCRRHTAPSSNTTRSLCLLSLSVPTVLGVLRTIARITRCHPHPGAIAPSPPTNHPTPASIVLAAQCPPYPGRRHFGGR</sequence>
<reference evidence="1 2" key="1">
    <citation type="submission" date="2020-07" db="EMBL/GenBank/DDBJ databases">
        <title>Comparative genomics of pyrophilous fungi reveals a link between fire events and developmental genes.</title>
        <authorList>
            <consortium name="DOE Joint Genome Institute"/>
            <person name="Steindorff A.S."/>
            <person name="Carver A."/>
            <person name="Calhoun S."/>
            <person name="Stillman K."/>
            <person name="Liu H."/>
            <person name="Lipzen A."/>
            <person name="Pangilinan J."/>
            <person name="Labutti K."/>
            <person name="Bruns T.D."/>
            <person name="Grigoriev I.V."/>
        </authorList>
    </citation>
    <scope>NUCLEOTIDE SEQUENCE [LARGE SCALE GENOMIC DNA]</scope>
    <source>
        <strain evidence="1 2">CBS 144469</strain>
    </source>
</reference>
<evidence type="ECO:0000313" key="1">
    <source>
        <dbReference type="EMBL" id="KAF6757859.1"/>
    </source>
</evidence>
<dbReference type="AlphaFoldDB" id="A0A8H6I4N4"/>
<accession>A0A8H6I4N4</accession>
<protein>
    <submittedName>
        <fullName evidence="1">Uncharacterized protein</fullName>
    </submittedName>
</protein>